<evidence type="ECO:0000256" key="3">
    <source>
        <dbReference type="ARBA" id="ARBA00022840"/>
    </source>
</evidence>
<dbReference type="InterPro" id="IPR050093">
    <property type="entry name" value="ABC_SmlMolc_Importer"/>
</dbReference>
<keyword evidence="1" id="KW-0813">Transport</keyword>
<dbReference type="Pfam" id="PF00005">
    <property type="entry name" value="ABC_tran"/>
    <property type="match status" value="1"/>
</dbReference>
<feature type="domain" description="ABC transporter" evidence="4">
    <location>
        <begin position="2"/>
        <end position="232"/>
    </location>
</feature>
<proteinExistence type="predicted"/>
<keyword evidence="2" id="KW-0547">Nucleotide-binding</keyword>
<dbReference type="PROSITE" id="PS50893">
    <property type="entry name" value="ABC_TRANSPORTER_2"/>
    <property type="match status" value="1"/>
</dbReference>
<organism evidence="5 6">
    <name type="scientific">Blautia obeum</name>
    <dbReference type="NCBI Taxonomy" id="40520"/>
    <lineage>
        <taxon>Bacteria</taxon>
        <taxon>Bacillati</taxon>
        <taxon>Bacillota</taxon>
        <taxon>Clostridia</taxon>
        <taxon>Lachnospirales</taxon>
        <taxon>Lachnospiraceae</taxon>
        <taxon>Blautia</taxon>
    </lineage>
</organism>
<dbReference type="SUPFAM" id="SSF52540">
    <property type="entry name" value="P-loop containing nucleoside triphosphate hydrolases"/>
    <property type="match status" value="1"/>
</dbReference>
<dbReference type="InterPro" id="IPR027417">
    <property type="entry name" value="P-loop_NTPase"/>
</dbReference>
<dbReference type="SMART" id="SM00382">
    <property type="entry name" value="AAA"/>
    <property type="match status" value="1"/>
</dbReference>
<evidence type="ECO:0000313" key="6">
    <source>
        <dbReference type="Proteomes" id="UP000253208"/>
    </source>
</evidence>
<dbReference type="PROSITE" id="PS00211">
    <property type="entry name" value="ABC_TRANSPORTER_1"/>
    <property type="match status" value="1"/>
</dbReference>
<dbReference type="PANTHER" id="PTHR42781">
    <property type="entry name" value="SPERMIDINE/PUTRESCINE IMPORT ATP-BINDING PROTEIN POTA"/>
    <property type="match status" value="1"/>
</dbReference>
<dbReference type="InterPro" id="IPR003439">
    <property type="entry name" value="ABC_transporter-like_ATP-bd"/>
</dbReference>
<reference evidence="5 6" key="1">
    <citation type="submission" date="2018-02" db="EMBL/GenBank/DDBJ databases">
        <title>Complete genome sequencing of Faecalibacterium prausnitzii strains isolated from the human gut.</title>
        <authorList>
            <person name="Fitzgerald B.C."/>
            <person name="Shkoporov A.N."/>
            <person name="Ross P.R."/>
            <person name="Hill C."/>
        </authorList>
    </citation>
    <scope>NUCLEOTIDE SEQUENCE [LARGE SCALE GENOMIC DNA]</scope>
    <source>
        <strain evidence="5 6">APC942/31-1</strain>
    </source>
</reference>
<keyword evidence="3" id="KW-0067">ATP-binding</keyword>
<dbReference type="RefSeq" id="WP_114002042.1">
    <property type="nucleotide sequence ID" value="NZ_PSQG01000009.1"/>
</dbReference>
<name>A0A367G245_9FIRM</name>
<protein>
    <submittedName>
        <fullName evidence="5">ABC transporter</fullName>
    </submittedName>
</protein>
<dbReference type="GO" id="GO:0005524">
    <property type="term" value="F:ATP binding"/>
    <property type="evidence" value="ECO:0007669"/>
    <property type="project" value="UniProtKB-KW"/>
</dbReference>
<evidence type="ECO:0000256" key="1">
    <source>
        <dbReference type="ARBA" id="ARBA00022448"/>
    </source>
</evidence>
<dbReference type="Proteomes" id="UP000253208">
    <property type="component" value="Unassembled WGS sequence"/>
</dbReference>
<evidence type="ECO:0000256" key="2">
    <source>
        <dbReference type="ARBA" id="ARBA00022741"/>
    </source>
</evidence>
<dbReference type="AlphaFoldDB" id="A0A367G245"/>
<dbReference type="PANTHER" id="PTHR42781:SF4">
    <property type="entry name" value="SPERMIDINE_PUTRESCINE IMPORT ATP-BINDING PROTEIN POTA"/>
    <property type="match status" value="1"/>
</dbReference>
<dbReference type="InterPro" id="IPR017871">
    <property type="entry name" value="ABC_transporter-like_CS"/>
</dbReference>
<dbReference type="Gene3D" id="3.40.50.300">
    <property type="entry name" value="P-loop containing nucleotide triphosphate hydrolases"/>
    <property type="match status" value="1"/>
</dbReference>
<gene>
    <name evidence="5" type="ORF">C4886_07610</name>
</gene>
<evidence type="ECO:0000259" key="4">
    <source>
        <dbReference type="PROSITE" id="PS50893"/>
    </source>
</evidence>
<dbReference type="InterPro" id="IPR003593">
    <property type="entry name" value="AAA+_ATPase"/>
</dbReference>
<sequence>MAVKVNIEKNFRDFSLKVDFEGSSAAIGLLGASGSGKSMTLRCIAGIETPDKGRIVINGKTVFDSEAGIDLKPQKRRIGYLFQNYALFPTMTVEQNIRCGYRGEKSSAREKVADLIRRYHLEGLEKRLPSQLSGGQQQRVALARMMIGEPEAILLDEPFSALDGYLKDVLQREMQDFLKDYPGDMILVTHSRDEAYKFCRELSIVHEGRILVTGETKQLFERPGLLEAAKLTGCKNFSRAERLGHHEIYAADWKMKLHTEENVDEDITYVGIRGHWIRPESKPGENCMAVRVDQYIETTFEHQYMIRNKAEENAAGLWWMRPKNSFTEDPDKDLPEYLYLPPEHLMLLK</sequence>
<dbReference type="EMBL" id="PSQG01000009">
    <property type="protein sequence ID" value="RCH44176.1"/>
    <property type="molecule type" value="Genomic_DNA"/>
</dbReference>
<evidence type="ECO:0000313" key="5">
    <source>
        <dbReference type="EMBL" id="RCH44176.1"/>
    </source>
</evidence>
<accession>A0A367G245</accession>
<comment type="caution">
    <text evidence="5">The sequence shown here is derived from an EMBL/GenBank/DDBJ whole genome shotgun (WGS) entry which is preliminary data.</text>
</comment>
<dbReference type="GO" id="GO:0016887">
    <property type="term" value="F:ATP hydrolysis activity"/>
    <property type="evidence" value="ECO:0007669"/>
    <property type="project" value="InterPro"/>
</dbReference>